<dbReference type="AlphaFoldDB" id="A0A511MNW0"/>
<dbReference type="RefSeq" id="WP_147139547.1">
    <property type="nucleotide sequence ID" value="NZ_BJXA01000064.1"/>
</dbReference>
<sequence length="67" mass="7197">MRRISITAAMCAAATAASLMLAGPAVADVDPDVADCAKKYSKFPEFRKCLIDRAREAQEAREGNEGH</sequence>
<feature type="chain" id="PRO_5022117533" evidence="1">
    <location>
        <begin position="28"/>
        <end position="67"/>
    </location>
</feature>
<evidence type="ECO:0000256" key="1">
    <source>
        <dbReference type="SAM" id="SignalP"/>
    </source>
</evidence>
<gene>
    <name evidence="2" type="ORF">NN4_66600</name>
</gene>
<dbReference type="Proteomes" id="UP000321424">
    <property type="component" value="Unassembled WGS sequence"/>
</dbReference>
<keyword evidence="1" id="KW-0732">Signal</keyword>
<reference evidence="2 3" key="1">
    <citation type="submission" date="2019-07" db="EMBL/GenBank/DDBJ databases">
        <title>Whole genome shotgun sequence of Nocardia ninae NBRC 108245.</title>
        <authorList>
            <person name="Hosoyama A."/>
            <person name="Uohara A."/>
            <person name="Ohji S."/>
            <person name="Ichikawa N."/>
        </authorList>
    </citation>
    <scope>NUCLEOTIDE SEQUENCE [LARGE SCALE GENOMIC DNA]</scope>
    <source>
        <strain evidence="2 3">NBRC 108245</strain>
    </source>
</reference>
<dbReference type="EMBL" id="BJXA01000064">
    <property type="protein sequence ID" value="GEM42141.1"/>
    <property type="molecule type" value="Genomic_DNA"/>
</dbReference>
<evidence type="ECO:0000313" key="2">
    <source>
        <dbReference type="EMBL" id="GEM42141.1"/>
    </source>
</evidence>
<protein>
    <submittedName>
        <fullName evidence="2">Uncharacterized protein</fullName>
    </submittedName>
</protein>
<keyword evidence="3" id="KW-1185">Reference proteome</keyword>
<feature type="signal peptide" evidence="1">
    <location>
        <begin position="1"/>
        <end position="27"/>
    </location>
</feature>
<comment type="caution">
    <text evidence="2">The sequence shown here is derived from an EMBL/GenBank/DDBJ whole genome shotgun (WGS) entry which is preliminary data.</text>
</comment>
<accession>A0A511MNW0</accession>
<proteinExistence type="predicted"/>
<organism evidence="2 3">
    <name type="scientific">Nocardia ninae NBRC 108245</name>
    <dbReference type="NCBI Taxonomy" id="1210091"/>
    <lineage>
        <taxon>Bacteria</taxon>
        <taxon>Bacillati</taxon>
        <taxon>Actinomycetota</taxon>
        <taxon>Actinomycetes</taxon>
        <taxon>Mycobacteriales</taxon>
        <taxon>Nocardiaceae</taxon>
        <taxon>Nocardia</taxon>
    </lineage>
</organism>
<evidence type="ECO:0000313" key="3">
    <source>
        <dbReference type="Proteomes" id="UP000321424"/>
    </source>
</evidence>
<name>A0A511MNW0_9NOCA</name>